<dbReference type="InterPro" id="IPR049551">
    <property type="entry name" value="PKS_DH_C"/>
</dbReference>
<reference evidence="12" key="1">
    <citation type="journal article" date="2020" name="Stud. Mycol.">
        <title>101 Dothideomycetes genomes: a test case for predicting lifestyles and emergence of pathogens.</title>
        <authorList>
            <person name="Haridas S."/>
            <person name="Albert R."/>
            <person name="Binder M."/>
            <person name="Bloem J."/>
            <person name="Labutti K."/>
            <person name="Salamov A."/>
            <person name="Andreopoulos B."/>
            <person name="Baker S."/>
            <person name="Barry K."/>
            <person name="Bills G."/>
            <person name="Bluhm B."/>
            <person name="Cannon C."/>
            <person name="Castanera R."/>
            <person name="Culley D."/>
            <person name="Daum C."/>
            <person name="Ezra D."/>
            <person name="Gonzalez J."/>
            <person name="Henrissat B."/>
            <person name="Kuo A."/>
            <person name="Liang C."/>
            <person name="Lipzen A."/>
            <person name="Lutzoni F."/>
            <person name="Magnuson J."/>
            <person name="Mondo S."/>
            <person name="Nolan M."/>
            <person name="Ohm R."/>
            <person name="Pangilinan J."/>
            <person name="Park H.-J."/>
            <person name="Ramirez L."/>
            <person name="Alfaro M."/>
            <person name="Sun H."/>
            <person name="Tritt A."/>
            <person name="Yoshinaga Y."/>
            <person name="Zwiers L.-H."/>
            <person name="Turgeon B."/>
            <person name="Goodwin S."/>
            <person name="Spatafora J."/>
            <person name="Crous P."/>
            <person name="Grigoriev I."/>
        </authorList>
    </citation>
    <scope>NUCLEOTIDE SEQUENCE</scope>
    <source>
        <strain evidence="12">CBS 675.92</strain>
    </source>
</reference>
<feature type="domain" description="PKS/mFAS DH" evidence="11">
    <location>
        <begin position="861"/>
        <end position="1173"/>
    </location>
</feature>
<dbReference type="SUPFAM" id="SSF47336">
    <property type="entry name" value="ACP-like"/>
    <property type="match status" value="1"/>
</dbReference>
<dbReference type="Gene3D" id="3.30.70.3290">
    <property type="match status" value="1"/>
</dbReference>
<keyword evidence="2" id="KW-0597">Phosphoprotein</keyword>
<feature type="domain" description="Carrier" evidence="9">
    <location>
        <begin position="2007"/>
        <end position="2084"/>
    </location>
</feature>
<evidence type="ECO:0000256" key="8">
    <source>
        <dbReference type="SAM" id="MobiDB-lite"/>
    </source>
</evidence>
<dbReference type="InterPro" id="IPR014043">
    <property type="entry name" value="Acyl_transferase_dom"/>
</dbReference>
<dbReference type="PANTHER" id="PTHR43775:SF13">
    <property type="entry name" value="POLYKETIDE SYNTHASE 1"/>
    <property type="match status" value="1"/>
</dbReference>
<evidence type="ECO:0000259" key="10">
    <source>
        <dbReference type="PROSITE" id="PS52004"/>
    </source>
</evidence>
<dbReference type="SMART" id="SM00825">
    <property type="entry name" value="PKS_KS"/>
    <property type="match status" value="1"/>
</dbReference>
<dbReference type="InterPro" id="IPR032821">
    <property type="entry name" value="PKS_assoc"/>
</dbReference>
<evidence type="ECO:0000259" key="9">
    <source>
        <dbReference type="PROSITE" id="PS50075"/>
    </source>
</evidence>
<feature type="region of interest" description="N-terminal hotdog fold" evidence="7">
    <location>
        <begin position="861"/>
        <end position="993"/>
    </location>
</feature>
<dbReference type="InterPro" id="IPR016035">
    <property type="entry name" value="Acyl_Trfase/lysoPLipase"/>
</dbReference>
<organism evidence="12 13">
    <name type="scientific">Byssothecium circinans</name>
    <dbReference type="NCBI Taxonomy" id="147558"/>
    <lineage>
        <taxon>Eukaryota</taxon>
        <taxon>Fungi</taxon>
        <taxon>Dikarya</taxon>
        <taxon>Ascomycota</taxon>
        <taxon>Pezizomycotina</taxon>
        <taxon>Dothideomycetes</taxon>
        <taxon>Pleosporomycetidae</taxon>
        <taxon>Pleosporales</taxon>
        <taxon>Massarineae</taxon>
        <taxon>Massarinaceae</taxon>
        <taxon>Byssothecium</taxon>
    </lineage>
</organism>
<dbReference type="GO" id="GO:0044550">
    <property type="term" value="P:secondary metabolite biosynthetic process"/>
    <property type="evidence" value="ECO:0007669"/>
    <property type="project" value="TreeGrafter"/>
</dbReference>
<evidence type="ECO:0000256" key="7">
    <source>
        <dbReference type="PROSITE-ProRule" id="PRU01363"/>
    </source>
</evidence>
<proteinExistence type="predicted"/>
<dbReference type="InterPro" id="IPR050091">
    <property type="entry name" value="PKS_NRPS_Biosynth_Enz"/>
</dbReference>
<keyword evidence="4" id="KW-0521">NADP</keyword>
<dbReference type="InterPro" id="IPR057326">
    <property type="entry name" value="KR_dom"/>
</dbReference>
<protein>
    <submittedName>
        <fullName evidence="12">Uncharacterized protein</fullName>
    </submittedName>
</protein>
<comment type="caution">
    <text evidence="7">Lacks conserved residue(s) required for the propagation of feature annotation.</text>
</comment>
<dbReference type="Pfam" id="PF08659">
    <property type="entry name" value="KR"/>
    <property type="match status" value="1"/>
</dbReference>
<dbReference type="EMBL" id="ML977012">
    <property type="protein sequence ID" value="KAF1952134.1"/>
    <property type="molecule type" value="Genomic_DNA"/>
</dbReference>
<evidence type="ECO:0000313" key="13">
    <source>
        <dbReference type="Proteomes" id="UP000800035"/>
    </source>
</evidence>
<dbReference type="PROSITE" id="PS50075">
    <property type="entry name" value="CARRIER"/>
    <property type="match status" value="1"/>
</dbReference>
<dbReference type="InterPro" id="IPR020843">
    <property type="entry name" value="ER"/>
</dbReference>
<keyword evidence="3" id="KW-0808">Transferase</keyword>
<dbReference type="OrthoDB" id="329835at2759"/>
<dbReference type="InterPro" id="IPR036736">
    <property type="entry name" value="ACP-like_sf"/>
</dbReference>
<dbReference type="PANTHER" id="PTHR43775">
    <property type="entry name" value="FATTY ACID SYNTHASE"/>
    <property type="match status" value="1"/>
</dbReference>
<dbReference type="InterPro" id="IPR013968">
    <property type="entry name" value="PKS_KR"/>
</dbReference>
<dbReference type="Gene3D" id="3.10.129.110">
    <property type="entry name" value="Polyketide synthase dehydratase"/>
    <property type="match status" value="1"/>
</dbReference>
<dbReference type="GO" id="GO:0031177">
    <property type="term" value="F:phosphopantetheine binding"/>
    <property type="evidence" value="ECO:0007669"/>
    <property type="project" value="InterPro"/>
</dbReference>
<dbReference type="SUPFAM" id="SSF52151">
    <property type="entry name" value="FabD/lysophospholipase-like"/>
    <property type="match status" value="1"/>
</dbReference>
<evidence type="ECO:0000256" key="3">
    <source>
        <dbReference type="ARBA" id="ARBA00022679"/>
    </source>
</evidence>
<dbReference type="InterPro" id="IPR016039">
    <property type="entry name" value="Thiolase-like"/>
</dbReference>
<dbReference type="Gene3D" id="1.10.1200.10">
    <property type="entry name" value="ACP-like"/>
    <property type="match status" value="1"/>
</dbReference>
<dbReference type="SUPFAM" id="SSF55048">
    <property type="entry name" value="Probable ACP-binding domain of malonyl-CoA ACP transacylase"/>
    <property type="match status" value="1"/>
</dbReference>
<gene>
    <name evidence="12" type="ORF">CC80DRAFT_479691</name>
</gene>
<dbReference type="Pfam" id="PF00698">
    <property type="entry name" value="Acyl_transf_1"/>
    <property type="match status" value="1"/>
</dbReference>
<dbReference type="InterPro" id="IPR011032">
    <property type="entry name" value="GroES-like_sf"/>
</dbReference>
<dbReference type="SMART" id="SM00829">
    <property type="entry name" value="PKS_ER"/>
    <property type="match status" value="1"/>
</dbReference>
<evidence type="ECO:0000259" key="11">
    <source>
        <dbReference type="PROSITE" id="PS52019"/>
    </source>
</evidence>
<dbReference type="Proteomes" id="UP000800035">
    <property type="component" value="Unassembled WGS sequence"/>
</dbReference>
<dbReference type="SMART" id="SM00827">
    <property type="entry name" value="PKS_AT"/>
    <property type="match status" value="1"/>
</dbReference>
<keyword evidence="1" id="KW-0596">Phosphopantetheine</keyword>
<dbReference type="Pfam" id="PF23297">
    <property type="entry name" value="ACP_SdgA_C"/>
    <property type="match status" value="1"/>
</dbReference>
<dbReference type="InterPro" id="IPR020806">
    <property type="entry name" value="PKS_PP-bd"/>
</dbReference>
<dbReference type="Pfam" id="PF14765">
    <property type="entry name" value="PS-DH"/>
    <property type="match status" value="1"/>
</dbReference>
<dbReference type="InterPro" id="IPR049900">
    <property type="entry name" value="PKS_mFAS_DH"/>
</dbReference>
<keyword evidence="6" id="KW-0012">Acyltransferase</keyword>
<dbReference type="InterPro" id="IPR009081">
    <property type="entry name" value="PP-bd_ACP"/>
</dbReference>
<dbReference type="InterPro" id="IPR013149">
    <property type="entry name" value="ADH-like_C"/>
</dbReference>
<evidence type="ECO:0000256" key="1">
    <source>
        <dbReference type="ARBA" id="ARBA00022450"/>
    </source>
</evidence>
<dbReference type="CDD" id="cd00833">
    <property type="entry name" value="PKS"/>
    <property type="match status" value="1"/>
</dbReference>
<dbReference type="InterPro" id="IPR020807">
    <property type="entry name" value="PKS_DH"/>
</dbReference>
<feature type="region of interest" description="C-terminal hotdog fold" evidence="7">
    <location>
        <begin position="1021"/>
        <end position="1173"/>
    </location>
</feature>
<dbReference type="InterPro" id="IPR049552">
    <property type="entry name" value="PKS_DH_N"/>
</dbReference>
<dbReference type="Pfam" id="PF00107">
    <property type="entry name" value="ADH_zinc_N"/>
    <property type="match status" value="1"/>
</dbReference>
<evidence type="ECO:0000256" key="5">
    <source>
        <dbReference type="ARBA" id="ARBA00023268"/>
    </source>
</evidence>
<dbReference type="InterPro" id="IPR036291">
    <property type="entry name" value="NAD(P)-bd_dom_sf"/>
</dbReference>
<dbReference type="SMART" id="SM00826">
    <property type="entry name" value="PKS_DH"/>
    <property type="match status" value="1"/>
</dbReference>
<dbReference type="PROSITE" id="PS52004">
    <property type="entry name" value="KS3_2"/>
    <property type="match status" value="1"/>
</dbReference>
<dbReference type="GO" id="GO:0006633">
    <property type="term" value="P:fatty acid biosynthetic process"/>
    <property type="evidence" value="ECO:0007669"/>
    <property type="project" value="TreeGrafter"/>
</dbReference>
<dbReference type="Gene3D" id="3.40.50.720">
    <property type="entry name" value="NAD(P)-binding Rossmann-like Domain"/>
    <property type="match status" value="2"/>
</dbReference>
<dbReference type="SUPFAM" id="SSF51735">
    <property type="entry name" value="NAD(P)-binding Rossmann-fold domains"/>
    <property type="match status" value="2"/>
</dbReference>
<dbReference type="Pfam" id="PF16197">
    <property type="entry name" value="KAsynt_C_assoc"/>
    <property type="match status" value="1"/>
</dbReference>
<dbReference type="Gene3D" id="3.90.180.10">
    <property type="entry name" value="Medium-chain alcohol dehydrogenases, catalytic domain"/>
    <property type="match status" value="1"/>
</dbReference>
<feature type="compositionally biased region" description="Polar residues" evidence="8">
    <location>
        <begin position="50"/>
        <end position="59"/>
    </location>
</feature>
<evidence type="ECO:0000256" key="2">
    <source>
        <dbReference type="ARBA" id="ARBA00022553"/>
    </source>
</evidence>
<dbReference type="Pfam" id="PF21089">
    <property type="entry name" value="PKS_DH_N"/>
    <property type="match status" value="1"/>
</dbReference>
<feature type="compositionally biased region" description="Low complexity" evidence="8">
    <location>
        <begin position="39"/>
        <end position="49"/>
    </location>
</feature>
<dbReference type="InterPro" id="IPR014030">
    <property type="entry name" value="Ketoacyl_synth_N"/>
</dbReference>
<keyword evidence="13" id="KW-1185">Reference proteome</keyword>
<dbReference type="InterPro" id="IPR020841">
    <property type="entry name" value="PKS_Beta-ketoAc_synthase_dom"/>
</dbReference>
<dbReference type="Pfam" id="PF23114">
    <property type="entry name" value="NAD-bd_HRPKS_sdrA"/>
    <property type="match status" value="1"/>
</dbReference>
<dbReference type="InterPro" id="IPR042104">
    <property type="entry name" value="PKS_dehydratase_sf"/>
</dbReference>
<accession>A0A6A5TIZ7</accession>
<dbReference type="SUPFAM" id="SSF53901">
    <property type="entry name" value="Thiolase-like"/>
    <property type="match status" value="2"/>
</dbReference>
<dbReference type="Pfam" id="PF00109">
    <property type="entry name" value="ketoacyl-synt"/>
    <property type="match status" value="2"/>
</dbReference>
<dbReference type="SMART" id="SM00822">
    <property type="entry name" value="PKS_KR"/>
    <property type="match status" value="1"/>
</dbReference>
<dbReference type="InterPro" id="IPR013154">
    <property type="entry name" value="ADH-like_N"/>
</dbReference>
<feature type="compositionally biased region" description="Polar residues" evidence="8">
    <location>
        <begin position="21"/>
        <end position="31"/>
    </location>
</feature>
<dbReference type="InterPro" id="IPR001227">
    <property type="entry name" value="Ac_transferase_dom_sf"/>
</dbReference>
<dbReference type="GO" id="GO:0004312">
    <property type="term" value="F:fatty acid synthase activity"/>
    <property type="evidence" value="ECO:0007669"/>
    <property type="project" value="TreeGrafter"/>
</dbReference>
<dbReference type="Pfam" id="PF08240">
    <property type="entry name" value="ADH_N"/>
    <property type="match status" value="1"/>
</dbReference>
<dbReference type="InterPro" id="IPR056501">
    <property type="entry name" value="NAD-bd_HRPKS_sdrA"/>
</dbReference>
<sequence>MAPYALTPSTEHSELLNNIDTSSATNDWTPSTNDHTDGHTTNGHTINGHATSGHTANGHSTSSTPTSATSYESAYIHGYRDGYVKSHTELKHQPIAIVGISCRFPGSVSTPDEFWELLARTRTGFSDIPSSRFSANRFFHPNPGKSGTTNARGGNFLTHDLAVFDAPFFGFTQQEAISLDPQQRLLLECTFEALESAGIPKHDIVGKDVGVFVGGTFSDYDADLFRDPETVPMHQATGCHMAMQANRISHFFDLRGPTGVHLNMLPEFWISFSMSRLFGEEGRSFAFDQRGSGYGRGEGCAMLLLKPLDQAIKDNDPIRAVITGTGINQDGKTPGIAGVIKTALMLERGFILPNYDFKLPNEKLPLDAWGFKVPIRQQPWPLGKKWASVNGFGFGGTNGHVVMTKGPLERKKMNEEIDTQTTERLFLISANDKVSTESVMSKLGVYLEQRPEVFQNDLLSNLAYTLGQRKSLHPWRVAITASTAVELVEALSSGKVFPAKQELEALRFGWIFTGQGAQWWAMGRELYQQYPIYADALEKADAHLRSIGAEFSLLEELSKDETTTQVNAAHISQPSCTAVQLALTDLLHSWGIRPSAVAGHSSGEIGAAYAAGIINFQDAMTIAYYRGRLIPIMKKKFPELDGCMMAVGAGSAEITPFLERIAPSNGEARIACINSPSSVTISGDSAAIAELQTILKEEHPDIAFHSSLLGRLATSTELDASYWVQNLTCAVRFDEAVQSMCRPVDDFKTGVNFLVELGPHAALQGPIKQILKHVGGAAAKVAYSPVLARKKPADQTALTLAGTLFVKGAVLDMANVNFPKPLPRPPQVLTDMPRYSWNHSSKFWHESRLTEIHKFHDAPRNDIIGVLATYSNDLEPTWRNIIRLDDLPWLRHHQMQGVTIFPISGFAAMALESMAQRSKQKNVPFDKLEIKDLKVSNPVMLTEEDIEMTTTLRPSSDNIHAGLKCDFNIRSWSKRKGWMDHCAGSVSSSTVDLNEVDGARSQQAMQDKLRTKILATSTAATELVSSSTLYERLSEIGVSYGATFQGLRDCHASRGTSKARITRADTVTDMPHHHETDYILHPTFLESLLSMYWPVLSAEGSLDTVHLPSSIGRITVSTRLSDCLTRPGAGLEAYCDEALISIEDLLITSIHENTIDAEPESARELCYKLEWEVALQPQKDDKDATPVQFDTDVVIVHGDSEPQLATINAISDRLVELTGNAPTMGSLSSIAAGAKDNLCIFLSELDQPVLANLDAAQFEALQQLLTSVQGLLWVVRGAYANSTNPDANMISGLSRTLRSEGTLMKFITLDLDGSVSSDNPASTSAILDVFTASLGTNSQTEETEFMLRDGKLLIPRVVNDETMNKYVDIQVNPPETEPAPFTDIARPLRGTLATPGALESIAFDDDETPETTLPDSHVAIQVKAIGLNTSDVEAGSAIGTEASGIVTGVGASVHNVNVGDRVVAFTPNGSFSTVTRAHSRFLLKLPDHISFESAASIPVAYSAASYALIEQARLVEGETLLIHDAGSAVGQAALTLAQMVGADVWTTVKSAEQKEMLKQNFGISEQKLWYTGSETFADRMRDVTDGRGVDVVFNTVTEGWLLRATWSCLANFGRFVNVGAGLFTLGDMPLDKNVTVLSADVAALAVHRPRVLERTLADIGRLLRYGKIQSAHGIKTFGIVETAAALHGVQATGMHSKVIIVPQNEEVVMAPRINTQNALLRSDATYVLIGGTGGLGRSMASWMVGKGAKHIVLLSRSGGLKGKAKEQIDALNEAGAAIVVRRCDVADRTDVEQLISTGLEGLPPVRGLIHGAMVLHDVLFEKMTFDQYSSVIASKVYGAKNFYGALSAASAPLDFFICISSAAGAVGNRGQAAYAAANTFLNGFAQQLRGQGISATSIDLTAVSDAGYLAEDAEKAAEVARNLGSDTICEAEVLSLLQASIEGKMESCNGHPITGMRITPTMRPFWSNDAKFAHLLRAAEATSSLSSSATAKISWSAAFKAAPTRTEAETVVCNALVEKIAEVISMEQEELDVTRALSHYPLDSLTAIEVRNFITRMFEANLQVLELLASGSIESLAKVVCAKSKGKVWEA</sequence>
<name>A0A6A5TIZ7_9PLEO</name>
<dbReference type="SMART" id="SM00823">
    <property type="entry name" value="PKS_PP"/>
    <property type="match status" value="1"/>
</dbReference>
<dbReference type="PROSITE" id="PS52019">
    <property type="entry name" value="PKS_MFAS_DH"/>
    <property type="match status" value="1"/>
</dbReference>
<dbReference type="Gene3D" id="3.40.366.10">
    <property type="entry name" value="Malonyl-Coenzyme A Acyl Carrier Protein, domain 2"/>
    <property type="match status" value="2"/>
</dbReference>
<feature type="region of interest" description="Disordered" evidence="8">
    <location>
        <begin position="21"/>
        <end position="67"/>
    </location>
</feature>
<dbReference type="CDD" id="cd05195">
    <property type="entry name" value="enoyl_red"/>
    <property type="match status" value="1"/>
</dbReference>
<dbReference type="InterPro" id="IPR016036">
    <property type="entry name" value="Malonyl_transacylase_ACP-bd"/>
</dbReference>
<dbReference type="SUPFAM" id="SSF50129">
    <property type="entry name" value="GroES-like"/>
    <property type="match status" value="1"/>
</dbReference>
<evidence type="ECO:0000256" key="6">
    <source>
        <dbReference type="ARBA" id="ARBA00023315"/>
    </source>
</evidence>
<dbReference type="GO" id="GO:0016491">
    <property type="term" value="F:oxidoreductase activity"/>
    <property type="evidence" value="ECO:0007669"/>
    <property type="project" value="InterPro"/>
</dbReference>
<keyword evidence="5" id="KW-0511">Multifunctional enzyme</keyword>
<feature type="domain" description="Ketosynthase family 3 (KS3)" evidence="10">
    <location>
        <begin position="92"/>
        <end position="600"/>
    </location>
</feature>
<dbReference type="Gene3D" id="3.40.47.10">
    <property type="match status" value="3"/>
</dbReference>
<evidence type="ECO:0000313" key="12">
    <source>
        <dbReference type="EMBL" id="KAF1952134.1"/>
    </source>
</evidence>
<evidence type="ECO:0000256" key="4">
    <source>
        <dbReference type="ARBA" id="ARBA00022857"/>
    </source>
</evidence>